<dbReference type="EMBL" id="BGZO01000043">
    <property type="protein sequence ID" value="GBR76735.1"/>
    <property type="molecule type" value="Genomic_DNA"/>
</dbReference>
<dbReference type="Pfam" id="PF02661">
    <property type="entry name" value="Fic"/>
    <property type="match status" value="1"/>
</dbReference>
<gene>
    <name evidence="3" type="primary">fic</name>
    <name evidence="3" type="ORF">NO2_1233</name>
</gene>
<proteinExistence type="predicted"/>
<comment type="caution">
    <text evidence="3">The sequence shown here is derived from an EMBL/GenBank/DDBJ whole genome shotgun (WGS) entry which is preliminary data.</text>
</comment>
<dbReference type="Gene3D" id="1.10.3290.10">
    <property type="entry name" value="Fido-like domain"/>
    <property type="match status" value="1"/>
</dbReference>
<organism evidence="3 4">
    <name type="scientific">Candidatus Termititenax persephonae</name>
    <dbReference type="NCBI Taxonomy" id="2218525"/>
    <lineage>
        <taxon>Bacteria</taxon>
        <taxon>Bacillati</taxon>
        <taxon>Candidatus Margulisiibacteriota</taxon>
        <taxon>Candidatus Termititenacia</taxon>
        <taxon>Candidatus Termititenacales</taxon>
        <taxon>Candidatus Termititenacaceae</taxon>
        <taxon>Candidatus Termititenax</taxon>
    </lineage>
</organism>
<feature type="active site" evidence="1">
    <location>
        <position position="134"/>
    </location>
</feature>
<name>A0A388TIH3_9BACT</name>
<protein>
    <submittedName>
        <fullName evidence="3">Cell filamentation protein Fic</fullName>
    </submittedName>
</protein>
<dbReference type="PROSITE" id="PS51459">
    <property type="entry name" value="FIDO"/>
    <property type="match status" value="1"/>
</dbReference>
<evidence type="ECO:0000313" key="3">
    <source>
        <dbReference type="EMBL" id="GBR76735.1"/>
    </source>
</evidence>
<dbReference type="InterPro" id="IPR003812">
    <property type="entry name" value="Fido"/>
</dbReference>
<accession>A0A388TIH3</accession>
<evidence type="ECO:0000259" key="2">
    <source>
        <dbReference type="PROSITE" id="PS51459"/>
    </source>
</evidence>
<dbReference type="PANTHER" id="PTHR13504">
    <property type="entry name" value="FIDO DOMAIN-CONTAINING PROTEIN DDB_G0283145"/>
    <property type="match status" value="1"/>
</dbReference>
<sequence>MGIDLAHSAGQTPLDEDEKDGLLIKALSTKAELDEFEQRNIEDAVEWSLQHRGLKVEQILTEKFLRNLHRRMFGEVWRWAGQFRATNKNLGVDKTCIVSEIHKLLADCRYWIDQAVFPKDEIAVRFKHRLVSAHPFVNGNGRHSRLMADILISSGLGLPVFNWGGAVLNARSKIREQYLQALRAADSRDYAPLLSFARQK</sequence>
<dbReference type="InterPro" id="IPR036597">
    <property type="entry name" value="Fido-like_dom_sf"/>
</dbReference>
<evidence type="ECO:0000256" key="1">
    <source>
        <dbReference type="PIRSR" id="PIRSR640198-1"/>
    </source>
</evidence>
<dbReference type="PANTHER" id="PTHR13504:SF39">
    <property type="entry name" value="CELL FILAMENTATION PROTEIN"/>
    <property type="match status" value="1"/>
</dbReference>
<dbReference type="NCBIfam" id="TIGR02613">
    <property type="entry name" value="mob_myst_B"/>
    <property type="match status" value="1"/>
</dbReference>
<reference evidence="3 4" key="1">
    <citation type="journal article" date="2019" name="ISME J.">
        <title>Genome analyses of uncultured TG2/ZB3 bacteria in 'Margulisbacteria' specifically attached to ectosymbiotic spirochetes of protists in the termite gut.</title>
        <authorList>
            <person name="Utami Y.D."/>
            <person name="Kuwahara H."/>
            <person name="Igai K."/>
            <person name="Murakami T."/>
            <person name="Sugaya K."/>
            <person name="Morikawa T."/>
            <person name="Nagura Y."/>
            <person name="Yuki M."/>
            <person name="Deevong P."/>
            <person name="Inoue T."/>
            <person name="Kihara K."/>
            <person name="Lo N."/>
            <person name="Yamada A."/>
            <person name="Ohkuma M."/>
            <person name="Hongoh Y."/>
        </authorList>
    </citation>
    <scope>NUCLEOTIDE SEQUENCE [LARGE SCALE GENOMIC DNA]</scope>
    <source>
        <strain evidence="3">NkOx7-02</strain>
    </source>
</reference>
<keyword evidence="4" id="KW-1185">Reference proteome</keyword>
<dbReference type="Proteomes" id="UP000275925">
    <property type="component" value="Unassembled WGS sequence"/>
</dbReference>
<evidence type="ECO:0000313" key="4">
    <source>
        <dbReference type="Proteomes" id="UP000275925"/>
    </source>
</evidence>
<dbReference type="InterPro" id="IPR013436">
    <property type="entry name" value="Mobile_mystery_prot_B"/>
</dbReference>
<dbReference type="AlphaFoldDB" id="A0A388TIH3"/>
<feature type="domain" description="Fido" evidence="2">
    <location>
        <begin position="60"/>
        <end position="199"/>
    </location>
</feature>
<dbReference type="SUPFAM" id="SSF140931">
    <property type="entry name" value="Fic-like"/>
    <property type="match status" value="1"/>
</dbReference>
<dbReference type="InterPro" id="IPR040198">
    <property type="entry name" value="Fido_containing"/>
</dbReference>